<dbReference type="Gene3D" id="1.10.287.660">
    <property type="entry name" value="Helix hairpin bin"/>
    <property type="match status" value="2"/>
</dbReference>
<dbReference type="Pfam" id="PF01798">
    <property type="entry name" value="Nop"/>
    <property type="match status" value="1"/>
</dbReference>
<organism evidence="4 5">
    <name type="scientific">Methanobrevibacter woesei</name>
    <dbReference type="NCBI Taxonomy" id="190976"/>
    <lineage>
        <taxon>Archaea</taxon>
        <taxon>Methanobacteriati</taxon>
        <taxon>Methanobacteriota</taxon>
        <taxon>Methanomada group</taxon>
        <taxon>Methanobacteria</taxon>
        <taxon>Methanobacteriales</taxon>
        <taxon>Methanobacteriaceae</taxon>
        <taxon>Methanobrevibacter</taxon>
    </lineage>
</organism>
<keyword evidence="5" id="KW-1185">Reference proteome</keyword>
<protein>
    <submittedName>
        <fullName evidence="4">Putative snoRNA binding domain protein</fullName>
    </submittedName>
</protein>
<dbReference type="GO" id="GO:0031428">
    <property type="term" value="C:box C/D methylation guide snoRNP complex"/>
    <property type="evidence" value="ECO:0007669"/>
    <property type="project" value="InterPro"/>
</dbReference>
<evidence type="ECO:0000256" key="1">
    <source>
        <dbReference type="ARBA" id="ARBA00009211"/>
    </source>
</evidence>
<feature type="region of interest" description="Disordered" evidence="2">
    <location>
        <begin position="356"/>
        <end position="389"/>
    </location>
</feature>
<dbReference type="InterPro" id="IPR047099">
    <property type="entry name" value="Nop5_N_sf"/>
</dbReference>
<dbReference type="InterPro" id="IPR045056">
    <property type="entry name" value="Nop56/Nop58"/>
</dbReference>
<dbReference type="SMART" id="SM00931">
    <property type="entry name" value="NOSIC"/>
    <property type="match status" value="1"/>
</dbReference>
<dbReference type="InterPro" id="IPR042239">
    <property type="entry name" value="Nop_C"/>
</dbReference>
<dbReference type="InterPro" id="IPR036070">
    <property type="entry name" value="Nop_dom_sf"/>
</dbReference>
<gene>
    <name evidence="4" type="ORF">MBBWO_06310</name>
</gene>
<reference evidence="4 5" key="1">
    <citation type="submission" date="2017-03" db="EMBL/GenBank/DDBJ databases">
        <title>Genome sequence of Methanobrevibacter wosei.</title>
        <authorList>
            <person name="Poehlein A."/>
            <person name="Seedorf H."/>
            <person name="Daniel R."/>
        </authorList>
    </citation>
    <scope>NUCLEOTIDE SEQUENCE [LARGE SCALE GENOMIC DNA]</scope>
    <source>
        <strain evidence="4 5">DSM 11979</strain>
    </source>
</reference>
<proteinExistence type="inferred from homology"/>
<dbReference type="AlphaFoldDB" id="A0A2U1S6R9"/>
<dbReference type="PANTHER" id="PTHR10894">
    <property type="entry name" value="NUCLEOLAR PROTEIN 5 NUCLEOLAR PROTEIN NOP5 NOP58"/>
    <property type="match status" value="1"/>
</dbReference>
<name>A0A2U1S6R9_9EURY</name>
<dbReference type="Gene3D" id="1.10.246.90">
    <property type="entry name" value="Nop domain"/>
    <property type="match status" value="1"/>
</dbReference>
<evidence type="ECO:0000256" key="2">
    <source>
        <dbReference type="SAM" id="MobiDB-lite"/>
    </source>
</evidence>
<evidence type="ECO:0000313" key="4">
    <source>
        <dbReference type="EMBL" id="PWB85785.1"/>
    </source>
</evidence>
<dbReference type="Gene3D" id="3.30.420.220">
    <property type="match status" value="1"/>
</dbReference>
<dbReference type="RefSeq" id="WP_116669435.1">
    <property type="nucleotide sequence ID" value="NZ_MZGU01000004.1"/>
</dbReference>
<dbReference type="GO" id="GO:0030515">
    <property type="term" value="F:snoRNA binding"/>
    <property type="evidence" value="ECO:0007669"/>
    <property type="project" value="InterPro"/>
</dbReference>
<dbReference type="PANTHER" id="PTHR10894:SF0">
    <property type="entry name" value="NUCLEOLAR PROTEIN 56"/>
    <property type="match status" value="1"/>
</dbReference>
<dbReference type="InterPro" id="IPR012976">
    <property type="entry name" value="NOSIC"/>
</dbReference>
<dbReference type="InterPro" id="IPR029012">
    <property type="entry name" value="Helix_hairpin_bin_sf"/>
</dbReference>
<sequence>MECYITYCIGGFLAFDENNNLISLKAFPKDERISKFISIENKKLTSEEEDLINEIGNDFDFIIIETTKRKSDYSKNEFYEKIQIEVPNKGGEHLRKNLEEYLTDLDFDNKEEYVKTYRELALFKMKETSKSEDKHLIQAINSIDEIDESISKLIERIREWYALYFPEMDNIRNNETYIKLISENKTKEEIIKVKPDAFLEDVDDEEINPDDLDIINTFANSIYTLQKTRKATEDYIESKMESIAPNLRILVGSSLGAKLISHAGGIKRLATYPSSTVQIMGAEKALFRHLKSGDNPPKYGLIYQHPDVRGSKWWNRGKIARLLASRISLAVRKDVFGNDVDLDIYDKFIEKANEIEKENPFPKTSNQRKTSKNAPKKRKSRKKKKRRRK</sequence>
<comment type="caution">
    <text evidence="4">The sequence shown here is derived from an EMBL/GenBank/DDBJ whole genome shotgun (WGS) entry which is preliminary data.</text>
</comment>
<accession>A0A2U1S6R9</accession>
<dbReference type="OrthoDB" id="11877at2157"/>
<dbReference type="InterPro" id="IPR048896">
    <property type="entry name" value="Nop5_56-rel_N"/>
</dbReference>
<dbReference type="SUPFAM" id="SSF89124">
    <property type="entry name" value="Nop domain"/>
    <property type="match status" value="1"/>
</dbReference>
<feature type="compositionally biased region" description="Basic residues" evidence="2">
    <location>
        <begin position="369"/>
        <end position="389"/>
    </location>
</feature>
<evidence type="ECO:0000313" key="5">
    <source>
        <dbReference type="Proteomes" id="UP000245577"/>
    </source>
</evidence>
<dbReference type="Pfam" id="PF21572">
    <property type="entry name" value="Nop5_56-rel_N_Arc"/>
    <property type="match status" value="1"/>
</dbReference>
<dbReference type="Proteomes" id="UP000245577">
    <property type="component" value="Unassembled WGS sequence"/>
</dbReference>
<dbReference type="EMBL" id="MZGU01000004">
    <property type="protein sequence ID" value="PWB85785.1"/>
    <property type="molecule type" value="Genomic_DNA"/>
</dbReference>
<dbReference type="PROSITE" id="PS51358">
    <property type="entry name" value="NOP"/>
    <property type="match status" value="1"/>
</dbReference>
<comment type="similarity">
    <text evidence="1">Belongs to the NOP5/NOP56 family.</text>
</comment>
<evidence type="ECO:0000259" key="3">
    <source>
        <dbReference type="PROSITE" id="PS51358"/>
    </source>
</evidence>
<feature type="domain" description="Nop" evidence="3">
    <location>
        <begin position="243"/>
        <end position="357"/>
    </location>
</feature>
<dbReference type="InterPro" id="IPR002687">
    <property type="entry name" value="Nop_dom"/>
</dbReference>